<dbReference type="PANTHER" id="PTHR43477">
    <property type="entry name" value="DIHYDROANTICAPSIN 7-DEHYDROGENASE"/>
    <property type="match status" value="1"/>
</dbReference>
<accession>A0A9X1KZT3</accession>
<dbReference type="GO" id="GO:0016491">
    <property type="term" value="F:oxidoreductase activity"/>
    <property type="evidence" value="ECO:0007669"/>
    <property type="project" value="UniProtKB-KW"/>
</dbReference>
<comment type="caution">
    <text evidence="4">The sequence shown here is derived from an EMBL/GenBank/DDBJ whole genome shotgun (WGS) entry which is preliminary data.</text>
</comment>
<dbReference type="InterPro" id="IPR051122">
    <property type="entry name" value="SDR_DHRS6-like"/>
</dbReference>
<evidence type="ECO:0000256" key="2">
    <source>
        <dbReference type="ARBA" id="ARBA00023002"/>
    </source>
</evidence>
<gene>
    <name evidence="4" type="ORF">LDX50_30225</name>
</gene>
<reference evidence="4" key="1">
    <citation type="submission" date="2021-09" db="EMBL/GenBank/DDBJ databases">
        <title>Fulvivirga sp. isolated from coastal sediment.</title>
        <authorList>
            <person name="Yu H."/>
        </authorList>
    </citation>
    <scope>NUCLEOTIDE SEQUENCE</scope>
    <source>
        <strain evidence="4">1062</strain>
    </source>
</reference>
<dbReference type="InterPro" id="IPR057326">
    <property type="entry name" value="KR_dom"/>
</dbReference>
<dbReference type="CDD" id="cd05233">
    <property type="entry name" value="SDR_c"/>
    <property type="match status" value="1"/>
</dbReference>
<dbReference type="InterPro" id="IPR036291">
    <property type="entry name" value="NAD(P)-bd_dom_sf"/>
</dbReference>
<evidence type="ECO:0000313" key="5">
    <source>
        <dbReference type="Proteomes" id="UP001139409"/>
    </source>
</evidence>
<protein>
    <submittedName>
        <fullName evidence="4">SDR family oxidoreductase</fullName>
    </submittedName>
</protein>
<keyword evidence="2" id="KW-0560">Oxidoreductase</keyword>
<dbReference type="EMBL" id="JAIXNE010000010">
    <property type="protein sequence ID" value="MCA6079188.1"/>
    <property type="molecule type" value="Genomic_DNA"/>
</dbReference>
<dbReference type="SUPFAM" id="SSF51735">
    <property type="entry name" value="NAD(P)-binding Rossmann-fold domains"/>
    <property type="match status" value="1"/>
</dbReference>
<dbReference type="Gene3D" id="3.40.50.720">
    <property type="entry name" value="NAD(P)-binding Rossmann-like Domain"/>
    <property type="match status" value="1"/>
</dbReference>
<dbReference type="InterPro" id="IPR002347">
    <property type="entry name" value="SDR_fam"/>
</dbReference>
<feature type="domain" description="Ketoreductase" evidence="3">
    <location>
        <begin position="3"/>
        <end position="166"/>
    </location>
</feature>
<dbReference type="PANTHER" id="PTHR43477:SF1">
    <property type="entry name" value="DIHYDROANTICAPSIN 7-DEHYDROGENASE"/>
    <property type="match status" value="1"/>
</dbReference>
<organism evidence="4 5">
    <name type="scientific">Fulvivirga sedimenti</name>
    <dbReference type="NCBI Taxonomy" id="2879465"/>
    <lineage>
        <taxon>Bacteria</taxon>
        <taxon>Pseudomonadati</taxon>
        <taxon>Bacteroidota</taxon>
        <taxon>Cytophagia</taxon>
        <taxon>Cytophagales</taxon>
        <taxon>Fulvivirgaceae</taxon>
        <taxon>Fulvivirga</taxon>
    </lineage>
</organism>
<dbReference type="Proteomes" id="UP001139409">
    <property type="component" value="Unassembled WGS sequence"/>
</dbReference>
<comment type="similarity">
    <text evidence="1">Belongs to the short-chain dehydrogenases/reductases (SDR) family.</text>
</comment>
<proteinExistence type="inferred from homology"/>
<dbReference type="RefSeq" id="WP_225700048.1">
    <property type="nucleotide sequence ID" value="NZ_JAIXNE010000010.1"/>
</dbReference>
<evidence type="ECO:0000256" key="1">
    <source>
        <dbReference type="ARBA" id="ARBA00006484"/>
    </source>
</evidence>
<evidence type="ECO:0000259" key="3">
    <source>
        <dbReference type="SMART" id="SM00822"/>
    </source>
</evidence>
<dbReference type="PRINTS" id="PR00081">
    <property type="entry name" value="GDHRDH"/>
</dbReference>
<sequence>MDILVVGGTSGIGQSVTEKLVDRGDRVWVSSRNKPTNPVDGVTYLSGDILEDELELNVESLDGLVYCPGSINLKPFNRLKEEDFDTDFNINVMGAIRALQQTYPLLKKGQGSSVVLFSTVAVSQGMPYHTSTAASKGAVEGLARSLAAEWAPSIRVNVIAPSITDTPMASRLLSSDERKDNSAKRHPLNRVGSPADIAGLTAYLLSEDASWMTGQVLGMDGGMSTLRTL</sequence>
<keyword evidence="5" id="KW-1185">Reference proteome</keyword>
<name>A0A9X1KZT3_9BACT</name>
<evidence type="ECO:0000313" key="4">
    <source>
        <dbReference type="EMBL" id="MCA6079188.1"/>
    </source>
</evidence>
<dbReference type="AlphaFoldDB" id="A0A9X1KZT3"/>
<dbReference type="SMART" id="SM00822">
    <property type="entry name" value="PKS_KR"/>
    <property type="match status" value="1"/>
</dbReference>
<dbReference type="Pfam" id="PF13561">
    <property type="entry name" value="adh_short_C2"/>
    <property type="match status" value="1"/>
</dbReference>